<dbReference type="OrthoDB" id="9810101at2"/>
<evidence type="ECO:0000313" key="2">
    <source>
        <dbReference type="Proteomes" id="UP000281813"/>
    </source>
</evidence>
<dbReference type="InterPro" id="IPR023214">
    <property type="entry name" value="HAD_sf"/>
</dbReference>
<dbReference type="CDD" id="cd07516">
    <property type="entry name" value="HAD_Pase"/>
    <property type="match status" value="1"/>
</dbReference>
<dbReference type="SFLD" id="SFLDG01144">
    <property type="entry name" value="C2.B.4:_PGP_Like"/>
    <property type="match status" value="1"/>
</dbReference>
<dbReference type="SFLD" id="SFLDS00003">
    <property type="entry name" value="Haloacid_Dehalogenase"/>
    <property type="match status" value="1"/>
</dbReference>
<proteinExistence type="predicted"/>
<dbReference type="NCBIfam" id="TIGR01484">
    <property type="entry name" value="HAD-SF-IIB"/>
    <property type="match status" value="1"/>
</dbReference>
<dbReference type="SFLD" id="SFLDG01140">
    <property type="entry name" value="C2.B:_Phosphomannomutase_and_P"/>
    <property type="match status" value="1"/>
</dbReference>
<accession>A0A494Z3H1</accession>
<keyword evidence="2" id="KW-1185">Reference proteome</keyword>
<evidence type="ECO:0000313" key="1">
    <source>
        <dbReference type="EMBL" id="RKQ16559.1"/>
    </source>
</evidence>
<dbReference type="GO" id="GO:0016791">
    <property type="term" value="F:phosphatase activity"/>
    <property type="evidence" value="ECO:0007669"/>
    <property type="project" value="TreeGrafter"/>
</dbReference>
<organism evidence="1 2">
    <name type="scientific">Oceanobacillus bengalensis</name>
    <dbReference type="NCBI Taxonomy" id="1435466"/>
    <lineage>
        <taxon>Bacteria</taxon>
        <taxon>Bacillati</taxon>
        <taxon>Bacillota</taxon>
        <taxon>Bacilli</taxon>
        <taxon>Bacillales</taxon>
        <taxon>Bacillaceae</taxon>
        <taxon>Oceanobacillus</taxon>
    </lineage>
</organism>
<dbReference type="Gene3D" id="3.30.1240.10">
    <property type="match status" value="1"/>
</dbReference>
<dbReference type="PANTHER" id="PTHR10000:SF25">
    <property type="entry name" value="PHOSPHATASE YKRA-RELATED"/>
    <property type="match status" value="1"/>
</dbReference>
<dbReference type="PANTHER" id="PTHR10000">
    <property type="entry name" value="PHOSPHOSERINE PHOSPHATASE"/>
    <property type="match status" value="1"/>
</dbReference>
<dbReference type="RefSeq" id="WP_121129925.1">
    <property type="nucleotide sequence ID" value="NZ_JBHUFK010000003.1"/>
</dbReference>
<dbReference type="PROSITE" id="PS01229">
    <property type="entry name" value="COF_2"/>
    <property type="match status" value="1"/>
</dbReference>
<dbReference type="InterPro" id="IPR000150">
    <property type="entry name" value="Cof"/>
</dbReference>
<comment type="caution">
    <text evidence="1">The sequence shown here is derived from an EMBL/GenBank/DDBJ whole genome shotgun (WGS) entry which is preliminary data.</text>
</comment>
<dbReference type="NCBIfam" id="TIGR00099">
    <property type="entry name" value="Cof-subfamily"/>
    <property type="match status" value="1"/>
</dbReference>
<sequence length="261" mass="28872">MTYKAIFLDIDGTILMPDHTYAPSTKEAIKQVQKQGVEVFIATGRPVHEVRELAKELNIDSFIGYNGAHAIYNNETIVDEPMGEDIVKRFVAIAEEHNHEVITFTNGENYLTNPDSPISKQFTVAFQMNKNNAYTKEIAKDVLGMTVMNLKPSEASLYQFDGNIHLSQVNVEGSQHAFDIIRNNVNKGEAIKKVLKHLGIEKEQAIAFGDGMNDKEMLQTVGAGFAMGNAAPELLEYANLKTTTVHEDGIFNGLKALGLVE</sequence>
<dbReference type="Gene3D" id="3.40.50.1000">
    <property type="entry name" value="HAD superfamily/HAD-like"/>
    <property type="match status" value="1"/>
</dbReference>
<dbReference type="AlphaFoldDB" id="A0A494Z3H1"/>
<dbReference type="SUPFAM" id="SSF56784">
    <property type="entry name" value="HAD-like"/>
    <property type="match status" value="1"/>
</dbReference>
<reference evidence="1 2" key="1">
    <citation type="journal article" date="2015" name="Antonie Van Leeuwenhoek">
        <title>Oceanobacillus bengalensis sp. nov., a bacterium isolated from seawater of the Bay of Bengal.</title>
        <authorList>
            <person name="Yongchang O."/>
            <person name="Xiang W."/>
            <person name="Wang G."/>
        </authorList>
    </citation>
    <scope>NUCLEOTIDE SEQUENCE [LARGE SCALE GENOMIC DNA]</scope>
    <source>
        <strain evidence="1 2">MCCC 1K00260</strain>
    </source>
</reference>
<gene>
    <name evidence="1" type="ORF">D8M05_06690</name>
</gene>
<dbReference type="GO" id="GO:0005829">
    <property type="term" value="C:cytosol"/>
    <property type="evidence" value="ECO:0007669"/>
    <property type="project" value="TreeGrafter"/>
</dbReference>
<protein>
    <submittedName>
        <fullName evidence="1">HAD family phosphatase</fullName>
    </submittedName>
</protein>
<dbReference type="Proteomes" id="UP000281813">
    <property type="component" value="Unassembled WGS sequence"/>
</dbReference>
<dbReference type="InterPro" id="IPR006379">
    <property type="entry name" value="HAD-SF_hydro_IIB"/>
</dbReference>
<dbReference type="InterPro" id="IPR036412">
    <property type="entry name" value="HAD-like_sf"/>
</dbReference>
<dbReference type="EMBL" id="RBZO01000008">
    <property type="protein sequence ID" value="RKQ16559.1"/>
    <property type="molecule type" value="Genomic_DNA"/>
</dbReference>
<dbReference type="Pfam" id="PF08282">
    <property type="entry name" value="Hydrolase_3"/>
    <property type="match status" value="1"/>
</dbReference>
<dbReference type="PROSITE" id="PS01228">
    <property type="entry name" value="COF_1"/>
    <property type="match status" value="1"/>
</dbReference>
<name>A0A494Z3H1_9BACI</name>
<dbReference type="GO" id="GO:0000287">
    <property type="term" value="F:magnesium ion binding"/>
    <property type="evidence" value="ECO:0007669"/>
    <property type="project" value="TreeGrafter"/>
</dbReference>